<sequence length="652" mass="73080">MANPNADNSMAPGDTGIHAPPAISSANLDSAKGCFSGGAVVYRLPCTAGEDRTCQIATHLSTWNEILCYVGLEAKFVKKLIVVSKDNAASEKVSVAISGLPWLEHLELTMGECPEDVPAALSQLLRTTTSLSTLQIAGLRMKGKYAKAFFTALRRNNTLTKLSLQGFALRDVDCQVSFARYLHRSTTLTSLTVEARGRTGKCLKSVLRGLRNNRSVLSLTLIDFVFDEGSARHAAILLSENKTLRSFKIKDSSGMGEEGPPSLYDCWLPAVIENETLEELHLPMRYWQPEKWDEVFAVLPHKATLTKVFVEIDLEYPELQRVCLALRESEAVEKVTLTVRYFPLSLDLLEFMEYSEICVDGCCCEKNAALILNRLLRIDIITTVHMIIQRGDFTLSLALANYVATTTILRSLYIEVHELTERVAVDIASNWWTVILESLAVNKSIRDLALEKSRNMDDRDLEGLADVVRKSRNVTSVFVAGDISAFVQRMAVGIRDNYTLLGVSFNDRVYPEVAKDWFAVRDTANRNWDVVTRAALFASGRRDDRYHVAALERVYKHRVLLEELADVLHIDEADVAVEARKWLAPIDGLQGFMRYAGVVKERVEFHPSQDGSAQLDVLNDDCWRLVKRYLMLDDVKDPSELPLQHYNGPDIS</sequence>
<protein>
    <recommendedName>
        <fullName evidence="4">Nlr family card domain protein</fullName>
    </recommendedName>
</protein>
<reference evidence="2" key="1">
    <citation type="journal article" date="2020" name="Cell">
        <title>Large-Scale Comparative Analyses of Tick Genomes Elucidate Their Genetic Diversity and Vector Capacities.</title>
        <authorList>
            <consortium name="Tick Genome and Microbiome Consortium (TIGMIC)"/>
            <person name="Jia N."/>
            <person name="Wang J."/>
            <person name="Shi W."/>
            <person name="Du L."/>
            <person name="Sun Y."/>
            <person name="Zhan W."/>
            <person name="Jiang J.F."/>
            <person name="Wang Q."/>
            <person name="Zhang B."/>
            <person name="Ji P."/>
            <person name="Bell-Sakyi L."/>
            <person name="Cui X.M."/>
            <person name="Yuan T.T."/>
            <person name="Jiang B.G."/>
            <person name="Yang W.F."/>
            <person name="Lam T.T."/>
            <person name="Chang Q.C."/>
            <person name="Ding S.J."/>
            <person name="Wang X.J."/>
            <person name="Zhu J.G."/>
            <person name="Ruan X.D."/>
            <person name="Zhao L."/>
            <person name="Wei J.T."/>
            <person name="Ye R.Z."/>
            <person name="Que T.C."/>
            <person name="Du C.H."/>
            <person name="Zhou Y.H."/>
            <person name="Cheng J.X."/>
            <person name="Dai P.F."/>
            <person name="Guo W.B."/>
            <person name="Han X.H."/>
            <person name="Huang E.J."/>
            <person name="Li L.F."/>
            <person name="Wei W."/>
            <person name="Gao Y.C."/>
            <person name="Liu J.Z."/>
            <person name="Shao H.Z."/>
            <person name="Wang X."/>
            <person name="Wang C.C."/>
            <person name="Yang T.C."/>
            <person name="Huo Q.B."/>
            <person name="Li W."/>
            <person name="Chen H.Y."/>
            <person name="Chen S.E."/>
            <person name="Zhou L.G."/>
            <person name="Ni X.B."/>
            <person name="Tian J.H."/>
            <person name="Sheng Y."/>
            <person name="Liu T."/>
            <person name="Pan Y.S."/>
            <person name="Xia L.Y."/>
            <person name="Li J."/>
            <person name="Zhao F."/>
            <person name="Cao W.C."/>
        </authorList>
    </citation>
    <scope>NUCLEOTIDE SEQUENCE</scope>
    <source>
        <strain evidence="2">Rsan-2018</strain>
    </source>
</reference>
<proteinExistence type="predicted"/>
<dbReference type="Proteomes" id="UP000821837">
    <property type="component" value="Unassembled WGS sequence"/>
</dbReference>
<evidence type="ECO:0000256" key="1">
    <source>
        <dbReference type="ARBA" id="ARBA00022737"/>
    </source>
</evidence>
<keyword evidence="1" id="KW-0677">Repeat</keyword>
<dbReference type="Gene3D" id="3.80.10.10">
    <property type="entry name" value="Ribonuclease Inhibitor"/>
    <property type="match status" value="1"/>
</dbReference>
<dbReference type="PANTHER" id="PTHR24111:SF0">
    <property type="entry name" value="LEUCINE-RICH REPEAT-CONTAINING PROTEIN"/>
    <property type="match status" value="1"/>
</dbReference>
<keyword evidence="3" id="KW-1185">Reference proteome</keyword>
<dbReference type="InterPro" id="IPR052201">
    <property type="entry name" value="LRR-containing_regulator"/>
</dbReference>
<dbReference type="InterPro" id="IPR032675">
    <property type="entry name" value="LRR_dom_sf"/>
</dbReference>
<evidence type="ECO:0000313" key="3">
    <source>
        <dbReference type="Proteomes" id="UP000821837"/>
    </source>
</evidence>
<evidence type="ECO:0008006" key="4">
    <source>
        <dbReference type="Google" id="ProtNLM"/>
    </source>
</evidence>
<reference evidence="2" key="2">
    <citation type="submission" date="2021-09" db="EMBL/GenBank/DDBJ databases">
        <authorList>
            <person name="Jia N."/>
            <person name="Wang J."/>
            <person name="Shi W."/>
            <person name="Du L."/>
            <person name="Sun Y."/>
            <person name="Zhan W."/>
            <person name="Jiang J."/>
            <person name="Wang Q."/>
            <person name="Zhang B."/>
            <person name="Ji P."/>
            <person name="Sakyi L.B."/>
            <person name="Cui X."/>
            <person name="Yuan T."/>
            <person name="Jiang B."/>
            <person name="Yang W."/>
            <person name="Lam T.T.-Y."/>
            <person name="Chang Q."/>
            <person name="Ding S."/>
            <person name="Wang X."/>
            <person name="Zhu J."/>
            <person name="Ruan X."/>
            <person name="Zhao L."/>
            <person name="Wei J."/>
            <person name="Que T."/>
            <person name="Du C."/>
            <person name="Cheng J."/>
            <person name="Dai P."/>
            <person name="Han X."/>
            <person name="Huang E."/>
            <person name="Gao Y."/>
            <person name="Liu J."/>
            <person name="Shao H."/>
            <person name="Ye R."/>
            <person name="Li L."/>
            <person name="Wei W."/>
            <person name="Wang X."/>
            <person name="Wang C."/>
            <person name="Huo Q."/>
            <person name="Li W."/>
            <person name="Guo W."/>
            <person name="Chen H."/>
            <person name="Chen S."/>
            <person name="Zhou L."/>
            <person name="Zhou L."/>
            <person name="Ni X."/>
            <person name="Tian J."/>
            <person name="Zhou Y."/>
            <person name="Sheng Y."/>
            <person name="Liu T."/>
            <person name="Pan Y."/>
            <person name="Xia L."/>
            <person name="Li J."/>
            <person name="Zhao F."/>
            <person name="Cao W."/>
        </authorList>
    </citation>
    <scope>NUCLEOTIDE SEQUENCE</scope>
    <source>
        <strain evidence="2">Rsan-2018</strain>
        <tissue evidence="2">Larvae</tissue>
    </source>
</reference>
<comment type="caution">
    <text evidence="2">The sequence shown here is derived from an EMBL/GenBank/DDBJ whole genome shotgun (WGS) entry which is preliminary data.</text>
</comment>
<accession>A0A9D4PJ61</accession>
<name>A0A9D4PJ61_RHISA</name>
<dbReference type="EMBL" id="JABSTV010001253">
    <property type="protein sequence ID" value="KAH7944187.1"/>
    <property type="molecule type" value="Genomic_DNA"/>
</dbReference>
<dbReference type="SUPFAM" id="SSF52047">
    <property type="entry name" value="RNI-like"/>
    <property type="match status" value="1"/>
</dbReference>
<evidence type="ECO:0000313" key="2">
    <source>
        <dbReference type="EMBL" id="KAH7944187.1"/>
    </source>
</evidence>
<organism evidence="2 3">
    <name type="scientific">Rhipicephalus sanguineus</name>
    <name type="common">Brown dog tick</name>
    <name type="synonym">Ixodes sanguineus</name>
    <dbReference type="NCBI Taxonomy" id="34632"/>
    <lineage>
        <taxon>Eukaryota</taxon>
        <taxon>Metazoa</taxon>
        <taxon>Ecdysozoa</taxon>
        <taxon>Arthropoda</taxon>
        <taxon>Chelicerata</taxon>
        <taxon>Arachnida</taxon>
        <taxon>Acari</taxon>
        <taxon>Parasitiformes</taxon>
        <taxon>Ixodida</taxon>
        <taxon>Ixodoidea</taxon>
        <taxon>Ixodidae</taxon>
        <taxon>Rhipicephalinae</taxon>
        <taxon>Rhipicephalus</taxon>
        <taxon>Rhipicephalus</taxon>
    </lineage>
</organism>
<gene>
    <name evidence="2" type="ORF">HPB52_016933</name>
</gene>
<dbReference type="VEuPathDB" id="VectorBase:RSAN_026351"/>
<dbReference type="PANTHER" id="PTHR24111">
    <property type="entry name" value="LEUCINE-RICH REPEAT-CONTAINING PROTEIN 34"/>
    <property type="match status" value="1"/>
</dbReference>
<dbReference type="AlphaFoldDB" id="A0A9D4PJ61"/>